<proteinExistence type="predicted"/>
<dbReference type="Proteomes" id="UP000297253">
    <property type="component" value="Unassembled WGS sequence"/>
</dbReference>
<sequence>MAEYEWIKKIRDNETLLEESYLTFQSERVRIENQICQLSTKKNQLLQLLDSRQDIVRRYLYSHDRDMTEEFQKLKDMFQQYFNYSDEVYYIERKRLDYEYEKLEEDYQRTKYKIEEKIAEAYREKKKSGG</sequence>
<evidence type="ECO:0000313" key="2">
    <source>
        <dbReference type="EMBL" id="TFU98520.1"/>
    </source>
</evidence>
<dbReference type="EMBL" id="SPPD01000002">
    <property type="protein sequence ID" value="TFU98520.1"/>
    <property type="molecule type" value="Genomic_DNA"/>
</dbReference>
<organism evidence="2 3">
    <name type="scientific">Streptococcus cuniculi</name>
    <dbReference type="NCBI Taxonomy" id="1432788"/>
    <lineage>
        <taxon>Bacteria</taxon>
        <taxon>Bacillati</taxon>
        <taxon>Bacillota</taxon>
        <taxon>Bacilli</taxon>
        <taxon>Lactobacillales</taxon>
        <taxon>Streptococcaceae</taxon>
        <taxon>Streptococcus</taxon>
    </lineage>
</organism>
<name>A0A4Y9JBZ2_9STRE</name>
<accession>A0A4Y9JBZ2</accession>
<protein>
    <recommendedName>
        <fullName evidence="4">Flagellar FliJ protein</fullName>
    </recommendedName>
</protein>
<dbReference type="RefSeq" id="WP_135181193.1">
    <property type="nucleotide sequence ID" value="NZ_JADGKZ010000002.1"/>
</dbReference>
<evidence type="ECO:0000313" key="3">
    <source>
        <dbReference type="Proteomes" id="UP000297253"/>
    </source>
</evidence>
<reference evidence="2 3" key="1">
    <citation type="submission" date="2019-03" db="EMBL/GenBank/DDBJ databases">
        <title>Diversity of the mouse oral microbiome.</title>
        <authorList>
            <person name="Joseph S."/>
            <person name="Aduse-Opoku J."/>
            <person name="Curtis M."/>
            <person name="Wade W."/>
            <person name="Hashim A."/>
        </authorList>
    </citation>
    <scope>NUCLEOTIDE SEQUENCE [LARGE SCALE GENOMIC DNA]</scope>
    <source>
        <strain evidence="2 3">WM131</strain>
    </source>
</reference>
<keyword evidence="1" id="KW-0175">Coiled coil</keyword>
<feature type="coiled-coil region" evidence="1">
    <location>
        <begin position="93"/>
        <end position="120"/>
    </location>
</feature>
<gene>
    <name evidence="2" type="ORF">E4T82_01765</name>
</gene>
<dbReference type="AlphaFoldDB" id="A0A4Y9JBZ2"/>
<evidence type="ECO:0008006" key="4">
    <source>
        <dbReference type="Google" id="ProtNLM"/>
    </source>
</evidence>
<evidence type="ECO:0000256" key="1">
    <source>
        <dbReference type="SAM" id="Coils"/>
    </source>
</evidence>
<comment type="caution">
    <text evidence="2">The sequence shown here is derived from an EMBL/GenBank/DDBJ whole genome shotgun (WGS) entry which is preliminary data.</text>
</comment>